<feature type="region of interest" description="Disordered" evidence="7">
    <location>
        <begin position="102"/>
        <end position="162"/>
    </location>
</feature>
<keyword evidence="6 10" id="KW-0378">Hydrolase</keyword>
<keyword evidence="2" id="KW-0479">Metal-binding</keyword>
<dbReference type="InterPro" id="IPR001394">
    <property type="entry name" value="Peptidase_C19_UCH"/>
</dbReference>
<sequence length="518" mass="58747">MECPHLEENVKIKKDIVTQHSKQWKCEVCRTTDSPWLCLHCGFVGCGRYVSGHAKRHHEEQSGHAVCIECHQLSVFCYQCDDFIFNDTAGGTIDKVRAVLSARHSTDNGPPTLRPPSTRKRKRSRLAASESEGEAENRVGKRPVRRRGRSADPQHTSQKPSCAAGLRNLGNTCFMNAVLQSLNNIQEFRSYMKELPDLADIIKERVQNGRSRVPGQVTRSTRDLNGELMTEELRKVLVELSTSSSAISPEALFSVIWKVVPRFRGYQQQDAHEFLRYMLDRLHTEMLTLLPTSSAPSQAARSSIVTSVFGGTLQNEVTCLICRTESKKHDPFLDLSLDIPDRFASQRKNKDGEQQTMCSLADCLDLFLDVEELADTELYYCNNCKQRQKSTKKFWIRRLPNVLCVHVKRFRWCNNYRTKLDVPLAFPVRALDMSSYLLGKVPETRRSAAGGQLYDLAAVIVHHGSGAGSGHYTAFASNAGAWYHFNDSTVRRAEEEQVAKCKAYILFYIRRELKLPQL</sequence>
<dbReference type="PROSITE" id="PS50271">
    <property type="entry name" value="ZF_UBP"/>
    <property type="match status" value="1"/>
</dbReference>
<dbReference type="InterPro" id="IPR050185">
    <property type="entry name" value="Ub_carboxyl-term_hydrolase"/>
</dbReference>
<dbReference type="EC" id="3.4.19.12" evidence="6"/>
<gene>
    <name evidence="10" type="primary">Usp3</name>
    <name evidence="10" type="ORF">FJT64_016889</name>
</gene>
<dbReference type="Gene3D" id="3.90.70.10">
    <property type="entry name" value="Cysteine proteinases"/>
    <property type="match status" value="1"/>
</dbReference>
<dbReference type="Proteomes" id="UP000440578">
    <property type="component" value="Unassembled WGS sequence"/>
</dbReference>
<dbReference type="GO" id="GO:0008270">
    <property type="term" value="F:zinc ion binding"/>
    <property type="evidence" value="ECO:0007669"/>
    <property type="project" value="UniProtKB-KW"/>
</dbReference>
<evidence type="ECO:0000259" key="9">
    <source>
        <dbReference type="PROSITE" id="PS50271"/>
    </source>
</evidence>
<keyword evidence="4" id="KW-0862">Zinc</keyword>
<keyword evidence="3 5" id="KW-0863">Zinc-finger</keyword>
<dbReference type="SUPFAM" id="SSF57850">
    <property type="entry name" value="RING/U-box"/>
    <property type="match status" value="1"/>
</dbReference>
<dbReference type="Pfam" id="PF00443">
    <property type="entry name" value="UCH"/>
    <property type="match status" value="1"/>
</dbReference>
<dbReference type="InterPro" id="IPR028889">
    <property type="entry name" value="USP"/>
</dbReference>
<dbReference type="PANTHER" id="PTHR21646:SF19">
    <property type="entry name" value="UBIQUITIN CARBOXYL-TERMINAL HYDROLASE 3"/>
    <property type="match status" value="1"/>
</dbReference>
<evidence type="ECO:0000313" key="11">
    <source>
        <dbReference type="Proteomes" id="UP000440578"/>
    </source>
</evidence>
<keyword evidence="6" id="KW-0788">Thiol protease</keyword>
<proteinExistence type="inferred from homology"/>
<organism evidence="10 11">
    <name type="scientific">Amphibalanus amphitrite</name>
    <name type="common">Striped barnacle</name>
    <name type="synonym">Balanus amphitrite</name>
    <dbReference type="NCBI Taxonomy" id="1232801"/>
    <lineage>
        <taxon>Eukaryota</taxon>
        <taxon>Metazoa</taxon>
        <taxon>Ecdysozoa</taxon>
        <taxon>Arthropoda</taxon>
        <taxon>Crustacea</taxon>
        <taxon>Multicrustacea</taxon>
        <taxon>Cirripedia</taxon>
        <taxon>Thoracica</taxon>
        <taxon>Thoracicalcarea</taxon>
        <taxon>Balanomorpha</taxon>
        <taxon>Balanoidea</taxon>
        <taxon>Balanidae</taxon>
        <taxon>Amphibalaninae</taxon>
        <taxon>Amphibalanus</taxon>
    </lineage>
</organism>
<dbReference type="InterPro" id="IPR001607">
    <property type="entry name" value="Znf_UBP"/>
</dbReference>
<name>A0A6A4X2C9_AMPAM</name>
<evidence type="ECO:0000256" key="1">
    <source>
        <dbReference type="ARBA" id="ARBA00000707"/>
    </source>
</evidence>
<dbReference type="GO" id="GO:0006508">
    <property type="term" value="P:proteolysis"/>
    <property type="evidence" value="ECO:0007669"/>
    <property type="project" value="UniProtKB-KW"/>
</dbReference>
<evidence type="ECO:0000256" key="7">
    <source>
        <dbReference type="SAM" id="MobiDB-lite"/>
    </source>
</evidence>
<dbReference type="AlphaFoldDB" id="A0A6A4X2C9"/>
<comment type="similarity">
    <text evidence="6">Belongs to the peptidase C19 family.</text>
</comment>
<evidence type="ECO:0000256" key="3">
    <source>
        <dbReference type="ARBA" id="ARBA00022771"/>
    </source>
</evidence>
<dbReference type="OrthoDB" id="27652at2759"/>
<feature type="domain" description="USP" evidence="8">
    <location>
        <begin position="164"/>
        <end position="511"/>
    </location>
</feature>
<evidence type="ECO:0000256" key="6">
    <source>
        <dbReference type="RuleBase" id="RU366025"/>
    </source>
</evidence>
<evidence type="ECO:0000256" key="5">
    <source>
        <dbReference type="PROSITE-ProRule" id="PRU00502"/>
    </source>
</evidence>
<comment type="catalytic activity">
    <reaction evidence="1 6">
        <text>Thiol-dependent hydrolysis of ester, thioester, amide, peptide and isopeptide bonds formed by the C-terminal Gly of ubiquitin (a 76-residue protein attached to proteins as an intracellular targeting signal).</text>
        <dbReference type="EC" id="3.4.19.12"/>
    </reaction>
</comment>
<dbReference type="InterPro" id="IPR038765">
    <property type="entry name" value="Papain-like_cys_pep_sf"/>
</dbReference>
<dbReference type="SUPFAM" id="SSF54001">
    <property type="entry name" value="Cysteine proteinases"/>
    <property type="match status" value="1"/>
</dbReference>
<dbReference type="PANTHER" id="PTHR21646">
    <property type="entry name" value="UBIQUITIN CARBOXYL-TERMINAL HYDROLASE"/>
    <property type="match status" value="1"/>
</dbReference>
<dbReference type="Gene3D" id="3.30.40.10">
    <property type="entry name" value="Zinc/RING finger domain, C3HC4 (zinc finger)"/>
    <property type="match status" value="1"/>
</dbReference>
<feature type="domain" description="UBP-type" evidence="9">
    <location>
        <begin position="1"/>
        <end position="104"/>
    </location>
</feature>
<dbReference type="SMART" id="SM00290">
    <property type="entry name" value="ZnF_UBP"/>
    <property type="match status" value="1"/>
</dbReference>
<dbReference type="InterPro" id="IPR013083">
    <property type="entry name" value="Znf_RING/FYVE/PHD"/>
</dbReference>
<evidence type="ECO:0000313" key="10">
    <source>
        <dbReference type="EMBL" id="KAF0312373.1"/>
    </source>
</evidence>
<dbReference type="InterPro" id="IPR018200">
    <property type="entry name" value="USP_CS"/>
</dbReference>
<protein>
    <recommendedName>
        <fullName evidence="6">Ubiquitin carboxyl-terminal hydrolase</fullName>
        <ecNumber evidence="6">3.4.19.12</ecNumber>
    </recommendedName>
</protein>
<keyword evidence="6" id="KW-0645">Protease</keyword>
<dbReference type="GO" id="GO:0016579">
    <property type="term" value="P:protein deubiquitination"/>
    <property type="evidence" value="ECO:0007669"/>
    <property type="project" value="InterPro"/>
</dbReference>
<dbReference type="PROSITE" id="PS00973">
    <property type="entry name" value="USP_2"/>
    <property type="match status" value="1"/>
</dbReference>
<dbReference type="PROSITE" id="PS50235">
    <property type="entry name" value="USP_3"/>
    <property type="match status" value="1"/>
</dbReference>
<dbReference type="Pfam" id="PF02148">
    <property type="entry name" value="zf-UBP"/>
    <property type="match status" value="1"/>
</dbReference>
<dbReference type="PROSITE" id="PS00972">
    <property type="entry name" value="USP_1"/>
    <property type="match status" value="1"/>
</dbReference>
<keyword evidence="6" id="KW-0833">Ubl conjugation pathway</keyword>
<reference evidence="10 11" key="1">
    <citation type="submission" date="2019-07" db="EMBL/GenBank/DDBJ databases">
        <title>Draft genome assembly of a fouling barnacle, Amphibalanus amphitrite (Darwin, 1854): The first reference genome for Thecostraca.</title>
        <authorList>
            <person name="Kim W."/>
        </authorList>
    </citation>
    <scope>NUCLEOTIDE SEQUENCE [LARGE SCALE GENOMIC DNA]</scope>
    <source>
        <strain evidence="10">SNU_AA5</strain>
        <tissue evidence="10">Soma without cirri and trophi</tissue>
    </source>
</reference>
<evidence type="ECO:0000256" key="2">
    <source>
        <dbReference type="ARBA" id="ARBA00022723"/>
    </source>
</evidence>
<evidence type="ECO:0000259" key="8">
    <source>
        <dbReference type="PROSITE" id="PS50235"/>
    </source>
</evidence>
<keyword evidence="11" id="KW-1185">Reference proteome</keyword>
<evidence type="ECO:0000256" key="4">
    <source>
        <dbReference type="ARBA" id="ARBA00022833"/>
    </source>
</evidence>
<dbReference type="EMBL" id="VIIS01000175">
    <property type="protein sequence ID" value="KAF0312373.1"/>
    <property type="molecule type" value="Genomic_DNA"/>
</dbReference>
<comment type="caution">
    <text evidence="10">The sequence shown here is derived from an EMBL/GenBank/DDBJ whole genome shotgun (WGS) entry which is preliminary data.</text>
</comment>
<dbReference type="GO" id="GO:0004843">
    <property type="term" value="F:cysteine-type deubiquitinase activity"/>
    <property type="evidence" value="ECO:0007669"/>
    <property type="project" value="UniProtKB-UniRule"/>
</dbReference>
<accession>A0A6A4X2C9</accession>